<protein>
    <submittedName>
        <fullName evidence="4">Alpha-D-ribose 1-methylphosphonate 5-triphosphate diphosphatase</fullName>
        <ecNumber evidence="4">3.6.1.63</ecNumber>
    </submittedName>
</protein>
<evidence type="ECO:0000313" key="5">
    <source>
        <dbReference type="Proteomes" id="UP000193207"/>
    </source>
</evidence>
<comment type="similarity">
    <text evidence="1">Belongs to the metallo-dependent hydrolases superfamily. NagA family.</text>
</comment>
<dbReference type="Gene3D" id="3.20.20.140">
    <property type="entry name" value="Metal-dependent hydrolases"/>
    <property type="match status" value="1"/>
</dbReference>
<dbReference type="GO" id="GO:0019700">
    <property type="term" value="P:organic phosphonate catabolic process"/>
    <property type="evidence" value="ECO:0007669"/>
    <property type="project" value="InterPro"/>
</dbReference>
<dbReference type="GO" id="GO:0008448">
    <property type="term" value="F:N-acetylglucosamine-6-phosphate deacetylase activity"/>
    <property type="evidence" value="ECO:0007669"/>
    <property type="project" value="TreeGrafter"/>
</dbReference>
<dbReference type="PANTHER" id="PTHR11113">
    <property type="entry name" value="N-ACETYLGLUCOSAMINE-6-PHOSPHATE DEACETYLASE"/>
    <property type="match status" value="1"/>
</dbReference>
<evidence type="ECO:0000256" key="2">
    <source>
        <dbReference type="ARBA" id="ARBA00022801"/>
    </source>
</evidence>
<evidence type="ECO:0000313" key="4">
    <source>
        <dbReference type="EMBL" id="SLN33078.1"/>
    </source>
</evidence>
<dbReference type="PANTHER" id="PTHR11113:SF14">
    <property type="entry name" value="N-ACETYLGLUCOSAMINE-6-PHOSPHATE DEACETYLASE"/>
    <property type="match status" value="1"/>
</dbReference>
<feature type="domain" description="Amidohydrolase 3" evidence="3">
    <location>
        <begin position="313"/>
        <end position="357"/>
    </location>
</feature>
<dbReference type="InterPro" id="IPR012696">
    <property type="entry name" value="PhnM"/>
</dbReference>
<keyword evidence="2 4" id="KW-0378">Hydrolase</keyword>
<sequence length="384" mass="41034">MTPLPDLRLVGAQVLTPEGLGDAPLTLSGGLIADDSPSCRDVDLDGFLILPGIVDIHGDGFERHLAPRRGAMKDLDQGLIAAEAELAANGITTAVLAQFYSWEGGMRGADFAARVLDALDHLQDRLVTDLLSQLRFEISMLDDYPAMQQLVAAHAIRYVVFNDHLPHEALDKGKRPPRLTGQALRIGRNPERHLEYMQALHGRMNDVPAALDGLCADLLANGVLLGSHDDRSADARSAWRGRGVRICEFPETLEAAEAAQRAGDPVILGAPNVVRGGSHNGNVSATDLVTMGYCDALASDYHYPSLRRAALHLTDSGLLDLAAAWALVSHGPARILGLTDRGALAPGLRADLMVLDARTRQVCATISGGCVSYLSGEVAARFLR</sequence>
<keyword evidence="5" id="KW-1185">Reference proteome</keyword>
<dbReference type="Proteomes" id="UP000193207">
    <property type="component" value="Unassembled WGS sequence"/>
</dbReference>
<dbReference type="InterPro" id="IPR011059">
    <property type="entry name" value="Metal-dep_hydrolase_composite"/>
</dbReference>
<gene>
    <name evidence="4" type="primary">phnM_3</name>
    <name evidence="4" type="ORF">ROH8110_01583</name>
</gene>
<organism evidence="4 5">
    <name type="scientific">Roseovarius halotolerans</name>
    <dbReference type="NCBI Taxonomy" id="505353"/>
    <lineage>
        <taxon>Bacteria</taxon>
        <taxon>Pseudomonadati</taxon>
        <taxon>Pseudomonadota</taxon>
        <taxon>Alphaproteobacteria</taxon>
        <taxon>Rhodobacterales</taxon>
        <taxon>Roseobacteraceae</taxon>
        <taxon>Roseovarius</taxon>
    </lineage>
</organism>
<dbReference type="InterPro" id="IPR013108">
    <property type="entry name" value="Amidohydro_3"/>
</dbReference>
<dbReference type="PIRSF" id="PIRSF038971">
    <property type="entry name" value="PhnM"/>
    <property type="match status" value="1"/>
</dbReference>
<dbReference type="RefSeq" id="WP_085817221.1">
    <property type="nucleotide sequence ID" value="NZ_FWFU01000002.1"/>
</dbReference>
<evidence type="ECO:0000259" key="3">
    <source>
        <dbReference type="Pfam" id="PF07969"/>
    </source>
</evidence>
<dbReference type="AlphaFoldDB" id="A0A1X6YVW3"/>
<dbReference type="OrthoDB" id="9785413at2"/>
<dbReference type="SUPFAM" id="SSF51556">
    <property type="entry name" value="Metallo-dependent hydrolases"/>
    <property type="match status" value="1"/>
</dbReference>
<evidence type="ECO:0000256" key="1">
    <source>
        <dbReference type="ARBA" id="ARBA00010716"/>
    </source>
</evidence>
<dbReference type="InterPro" id="IPR032466">
    <property type="entry name" value="Metal_Hydrolase"/>
</dbReference>
<dbReference type="Gene3D" id="2.30.40.10">
    <property type="entry name" value="Urease, subunit C, domain 1"/>
    <property type="match status" value="1"/>
</dbReference>
<reference evidence="4 5" key="1">
    <citation type="submission" date="2017-03" db="EMBL/GenBank/DDBJ databases">
        <authorList>
            <person name="Afonso C.L."/>
            <person name="Miller P.J."/>
            <person name="Scott M.A."/>
            <person name="Spackman E."/>
            <person name="Goraichik I."/>
            <person name="Dimitrov K.M."/>
            <person name="Suarez D.L."/>
            <person name="Swayne D.E."/>
        </authorList>
    </citation>
    <scope>NUCLEOTIDE SEQUENCE [LARGE SCALE GENOMIC DNA]</scope>
    <source>
        <strain evidence="4 5">CECT 8110</strain>
    </source>
</reference>
<dbReference type="EMBL" id="FWFU01000002">
    <property type="protein sequence ID" value="SLN33078.1"/>
    <property type="molecule type" value="Genomic_DNA"/>
</dbReference>
<proteinExistence type="inferred from homology"/>
<dbReference type="SUPFAM" id="SSF51338">
    <property type="entry name" value="Composite domain of metallo-dependent hydrolases"/>
    <property type="match status" value="1"/>
</dbReference>
<dbReference type="GO" id="GO:0006046">
    <property type="term" value="P:N-acetylglucosamine catabolic process"/>
    <property type="evidence" value="ECO:0007669"/>
    <property type="project" value="TreeGrafter"/>
</dbReference>
<accession>A0A1X6YVW3</accession>
<name>A0A1X6YVW3_9RHOB</name>
<dbReference type="NCBIfam" id="NF011987">
    <property type="entry name" value="PRK15446.2-3"/>
    <property type="match status" value="1"/>
</dbReference>
<dbReference type="EC" id="3.6.1.63" evidence="4"/>
<dbReference type="Pfam" id="PF07969">
    <property type="entry name" value="Amidohydro_3"/>
    <property type="match status" value="1"/>
</dbReference>